<dbReference type="InterPro" id="IPR025345">
    <property type="entry name" value="DUF4249"/>
</dbReference>
<dbReference type="Pfam" id="PF14054">
    <property type="entry name" value="DUF4249"/>
    <property type="match status" value="1"/>
</dbReference>
<dbReference type="RefSeq" id="WP_264791627.1">
    <property type="nucleotide sequence ID" value="NZ_AP026867.1"/>
</dbReference>
<name>A0A915YC09_9BACT</name>
<dbReference type="PROSITE" id="PS51257">
    <property type="entry name" value="PROKAR_LIPOPROTEIN"/>
    <property type="match status" value="1"/>
</dbReference>
<reference evidence="1" key="1">
    <citation type="submission" date="2022-09" db="EMBL/GenBank/DDBJ databases">
        <title>Aureispira anguillicida sp. nov., isolated from Leptocephalus of Japanese eel Anguilla japonica.</title>
        <authorList>
            <person name="Yuasa K."/>
            <person name="Mekata T."/>
            <person name="Ikunari K."/>
        </authorList>
    </citation>
    <scope>NUCLEOTIDE SEQUENCE</scope>
    <source>
        <strain evidence="1">EL160426</strain>
    </source>
</reference>
<protein>
    <submittedName>
        <fullName evidence="1">DUF4249 domain-containing protein</fullName>
    </submittedName>
</protein>
<evidence type="ECO:0000313" key="1">
    <source>
        <dbReference type="EMBL" id="BDS10304.1"/>
    </source>
</evidence>
<sequence length="327" mass="36110">MKTISYLVLLSITILLSSSCEKEFIPETTFDEPELVVEGYISKGPNALPPYVILTKSIEYTATIGSDLLNDLFVHNAQVSISDGTNSVQLQEFCVSDLQILPAPLRDAIAQAIGLPAFDIDSIDLDVCVYTDLLGIVGLGLNIEEGGQYDLEIKTEDFGTITSSTTIPYSVPIDSLTYINHPSYPANDSLVEVLAYFQDPIGPNYYRSFSQRNREPMYSASARGINGSVSDDTIFEGQGFSFAILRGQDPLGDFDFDTFGYFWRGDTVTIRAACLDYAHFRFWQTSEYNTGSQGPFGTYTRIESNIKGGLGIWGGISYREKTLIIPE</sequence>
<proteinExistence type="predicted"/>
<evidence type="ECO:0000313" key="2">
    <source>
        <dbReference type="Proteomes" id="UP001060919"/>
    </source>
</evidence>
<accession>A0A915YC09</accession>
<dbReference type="KEGG" id="aup:AsAng_0010120"/>
<keyword evidence="2" id="KW-1185">Reference proteome</keyword>
<gene>
    <name evidence="1" type="ORF">AsAng_0010120</name>
</gene>
<organism evidence="1 2">
    <name type="scientific">Aureispira anguillae</name>
    <dbReference type="NCBI Taxonomy" id="2864201"/>
    <lineage>
        <taxon>Bacteria</taxon>
        <taxon>Pseudomonadati</taxon>
        <taxon>Bacteroidota</taxon>
        <taxon>Saprospiria</taxon>
        <taxon>Saprospirales</taxon>
        <taxon>Saprospiraceae</taxon>
        <taxon>Aureispira</taxon>
    </lineage>
</organism>
<dbReference type="Proteomes" id="UP001060919">
    <property type="component" value="Chromosome"/>
</dbReference>
<dbReference type="AlphaFoldDB" id="A0A915YC09"/>
<dbReference type="EMBL" id="AP026867">
    <property type="protein sequence ID" value="BDS10304.1"/>
    <property type="molecule type" value="Genomic_DNA"/>
</dbReference>